<organism evidence="1 2">
    <name type="scientific">Actinomyces ruminicola</name>
    <dbReference type="NCBI Taxonomy" id="332524"/>
    <lineage>
        <taxon>Bacteria</taxon>
        <taxon>Bacillati</taxon>
        <taxon>Actinomycetota</taxon>
        <taxon>Actinomycetes</taxon>
        <taxon>Actinomycetales</taxon>
        <taxon>Actinomycetaceae</taxon>
        <taxon>Actinomyces</taxon>
    </lineage>
</organism>
<dbReference type="Proteomes" id="UP000199671">
    <property type="component" value="Unassembled WGS sequence"/>
</dbReference>
<dbReference type="EMBL" id="FNHU01000001">
    <property type="protein sequence ID" value="SDM25845.1"/>
    <property type="molecule type" value="Genomic_DNA"/>
</dbReference>
<evidence type="ECO:0000313" key="1">
    <source>
        <dbReference type="EMBL" id="SDM25845.1"/>
    </source>
</evidence>
<evidence type="ECO:0000313" key="2">
    <source>
        <dbReference type="Proteomes" id="UP000199671"/>
    </source>
</evidence>
<reference evidence="1 2" key="1">
    <citation type="submission" date="2016-10" db="EMBL/GenBank/DDBJ databases">
        <authorList>
            <person name="de Groot N.N."/>
        </authorList>
    </citation>
    <scope>NUCLEOTIDE SEQUENCE [LARGE SCALE GENOMIC DNA]</scope>
    <source>
        <strain evidence="1 2">KPR-7B</strain>
    </source>
</reference>
<dbReference type="RefSeq" id="WP_092606763.1">
    <property type="nucleotide sequence ID" value="NZ_FNHU01000001.1"/>
</dbReference>
<dbReference type="AlphaFoldDB" id="A0A1G9RTN2"/>
<proteinExistence type="predicted"/>
<sequence length="72" mass="7745">MGHPADRLLKQAVPAEPHFLGAVVLQDWQTSYQEMLADTIIDGRSATLQLLLRALADGDETAVLADLFAAAL</sequence>
<name>A0A1G9RTN2_9ACTO</name>
<gene>
    <name evidence="1" type="ORF">SAMN04487766_101114</name>
</gene>
<dbReference type="OrthoDB" id="9798761at2"/>
<protein>
    <submittedName>
        <fullName evidence="1">Uncharacterized protein</fullName>
    </submittedName>
</protein>
<accession>A0A1G9RTN2</accession>